<evidence type="ECO:0000256" key="2">
    <source>
        <dbReference type="SAM" id="MobiDB-lite"/>
    </source>
</evidence>
<dbReference type="EMBL" id="MPJW01000088">
    <property type="protein sequence ID" value="OLU41312.1"/>
    <property type="molecule type" value="Genomic_DNA"/>
</dbReference>
<protein>
    <recommendedName>
        <fullName evidence="5">Phage portal protein</fullName>
    </recommendedName>
</protein>
<proteinExistence type="predicted"/>
<sequence>MQISKGYVKSQARLDQAKARVEDLEKQLNNNRYGIAYIDATEKVTQLNRPLDNNLMAQIEYLTNQLFSQLGLTQEIMDGTASETAMLNYYNRTIEPICSAIADEMKRKFLSKNARTRGQSIICYRDPFRLTPVSQLAELADKFTRNEILTSNEIRQIIGIAPSNDPSADELRNKNLSQSSEEIAANEDMPIEDEAMETM</sequence>
<dbReference type="GeneID" id="82202300"/>
<dbReference type="AlphaFoldDB" id="A0A1U7NHN0"/>
<organism evidence="3 4">
    <name type="scientific">Ileibacterium valens</name>
    <dbReference type="NCBI Taxonomy" id="1862668"/>
    <lineage>
        <taxon>Bacteria</taxon>
        <taxon>Bacillati</taxon>
        <taxon>Bacillota</taxon>
        <taxon>Erysipelotrichia</taxon>
        <taxon>Erysipelotrichales</taxon>
        <taxon>Erysipelotrichaceae</taxon>
        <taxon>Ileibacterium</taxon>
    </lineage>
</organism>
<feature type="compositionally biased region" description="Acidic residues" evidence="2">
    <location>
        <begin position="189"/>
        <end position="199"/>
    </location>
</feature>
<evidence type="ECO:0000313" key="4">
    <source>
        <dbReference type="Proteomes" id="UP000186341"/>
    </source>
</evidence>
<reference evidence="3 4" key="1">
    <citation type="submission" date="2016-11" db="EMBL/GenBank/DDBJ databases">
        <title>Description of two novel members of the family Erysipelotrichaceae: Ileibacterium lipovorans gen. nov., sp. nov. and Dubosiella newyorkensis, gen. nov., sp. nov.</title>
        <authorList>
            <person name="Cox L.M."/>
            <person name="Sohn J."/>
            <person name="Tyrrell K.L."/>
            <person name="Citron D.M."/>
            <person name="Lawson P.A."/>
            <person name="Patel N.B."/>
            <person name="Iizumi T."/>
            <person name="Perez-Perez G.I."/>
            <person name="Goldstein E.J."/>
            <person name="Blaser M.J."/>
        </authorList>
    </citation>
    <scope>NUCLEOTIDE SEQUENCE [LARGE SCALE GENOMIC DNA]</scope>
    <source>
        <strain evidence="3 4">NYU-BL-A3</strain>
    </source>
</reference>
<dbReference type="InterPro" id="IPR006944">
    <property type="entry name" value="Phage/GTA_portal"/>
</dbReference>
<feature type="coiled-coil region" evidence="1">
    <location>
        <begin position="7"/>
        <end position="34"/>
    </location>
</feature>
<evidence type="ECO:0000256" key="1">
    <source>
        <dbReference type="SAM" id="Coils"/>
    </source>
</evidence>
<name>A0A1U7NHN0_9FIRM</name>
<evidence type="ECO:0000313" key="3">
    <source>
        <dbReference type="EMBL" id="OLU41312.1"/>
    </source>
</evidence>
<dbReference type="Pfam" id="PF04860">
    <property type="entry name" value="Phage_portal"/>
    <property type="match status" value="1"/>
</dbReference>
<accession>A0A1U7NHN0</accession>
<dbReference type="OrthoDB" id="2023098at2"/>
<gene>
    <name evidence="3" type="ORF">BO222_03570</name>
</gene>
<keyword evidence="4" id="KW-1185">Reference proteome</keyword>
<feature type="region of interest" description="Disordered" evidence="2">
    <location>
        <begin position="161"/>
        <end position="199"/>
    </location>
</feature>
<dbReference type="Proteomes" id="UP000186341">
    <property type="component" value="Unassembled WGS sequence"/>
</dbReference>
<dbReference type="RefSeq" id="WP_075818418.1">
    <property type="nucleotide sequence ID" value="NZ_CAPNHH010000034.1"/>
</dbReference>
<evidence type="ECO:0008006" key="5">
    <source>
        <dbReference type="Google" id="ProtNLM"/>
    </source>
</evidence>
<keyword evidence="1" id="KW-0175">Coiled coil</keyword>
<comment type="caution">
    <text evidence="3">The sequence shown here is derived from an EMBL/GenBank/DDBJ whole genome shotgun (WGS) entry which is preliminary data.</text>
</comment>